<protein>
    <submittedName>
        <fullName evidence="2">Uncharacterized protein</fullName>
    </submittedName>
</protein>
<sequence length="56" mass="6622">MPLACSRLHFKVQLFCYWLPESAICDKLRNMNLCVNCPYFLLSLLILFLKNNIMLI</sequence>
<name>A0A0E9PTM1_ANGAN</name>
<organism evidence="2">
    <name type="scientific">Anguilla anguilla</name>
    <name type="common">European freshwater eel</name>
    <name type="synonym">Muraena anguilla</name>
    <dbReference type="NCBI Taxonomy" id="7936"/>
    <lineage>
        <taxon>Eukaryota</taxon>
        <taxon>Metazoa</taxon>
        <taxon>Chordata</taxon>
        <taxon>Craniata</taxon>
        <taxon>Vertebrata</taxon>
        <taxon>Euteleostomi</taxon>
        <taxon>Actinopterygii</taxon>
        <taxon>Neopterygii</taxon>
        <taxon>Teleostei</taxon>
        <taxon>Anguilliformes</taxon>
        <taxon>Anguillidae</taxon>
        <taxon>Anguilla</taxon>
    </lineage>
</organism>
<reference evidence="2" key="1">
    <citation type="submission" date="2014-11" db="EMBL/GenBank/DDBJ databases">
        <authorList>
            <person name="Amaro Gonzalez C."/>
        </authorList>
    </citation>
    <scope>NUCLEOTIDE SEQUENCE</scope>
</reference>
<dbReference type="AlphaFoldDB" id="A0A0E9PTM1"/>
<proteinExistence type="predicted"/>
<dbReference type="EMBL" id="GBXM01101152">
    <property type="protein sequence ID" value="JAH07425.1"/>
    <property type="molecule type" value="Transcribed_RNA"/>
</dbReference>
<accession>A0A0E9PTM1</accession>
<feature type="transmembrane region" description="Helical" evidence="1">
    <location>
        <begin position="30"/>
        <end position="49"/>
    </location>
</feature>
<reference evidence="2" key="2">
    <citation type="journal article" date="2015" name="Fish Shellfish Immunol.">
        <title>Early steps in the European eel (Anguilla anguilla)-Vibrio vulnificus interaction in the gills: Role of the RtxA13 toxin.</title>
        <authorList>
            <person name="Callol A."/>
            <person name="Pajuelo D."/>
            <person name="Ebbesson L."/>
            <person name="Teles M."/>
            <person name="MacKenzie S."/>
            <person name="Amaro C."/>
        </authorList>
    </citation>
    <scope>NUCLEOTIDE SEQUENCE</scope>
</reference>
<keyword evidence="1" id="KW-0472">Membrane</keyword>
<keyword evidence="1" id="KW-0812">Transmembrane</keyword>
<keyword evidence="1" id="KW-1133">Transmembrane helix</keyword>
<evidence type="ECO:0000313" key="2">
    <source>
        <dbReference type="EMBL" id="JAH07425.1"/>
    </source>
</evidence>
<evidence type="ECO:0000256" key="1">
    <source>
        <dbReference type="SAM" id="Phobius"/>
    </source>
</evidence>